<dbReference type="RefSeq" id="WP_027401396.1">
    <property type="nucleotide sequence ID" value="NZ_CP099464.1"/>
</dbReference>
<proteinExistence type="predicted"/>
<reference evidence="3" key="1">
    <citation type="submission" date="2022-06" db="EMBL/GenBank/DDBJ databases">
        <title>Nostosin G and Spiroidesin B from the Cyanobacterium Dolichospermum sp. NIES-1697.</title>
        <authorList>
            <person name="Phan C.-S."/>
            <person name="Mehjabin J.J."/>
            <person name="Anas A.R.J."/>
            <person name="Hayasaka M."/>
            <person name="Onoki R."/>
            <person name="Wang J."/>
            <person name="Umezawa T."/>
            <person name="Washio K."/>
            <person name="Morikawa M."/>
            <person name="Okino T."/>
        </authorList>
    </citation>
    <scope>NUCLEOTIDE SEQUENCE</scope>
    <source>
        <strain evidence="3">NIES-1697</strain>
    </source>
</reference>
<evidence type="ECO:0000313" key="4">
    <source>
        <dbReference type="Proteomes" id="UP001057561"/>
    </source>
</evidence>
<organism evidence="3 4">
    <name type="scientific">Dolichospermum heterosporum TAC447</name>
    <dbReference type="NCBI Taxonomy" id="747523"/>
    <lineage>
        <taxon>Bacteria</taxon>
        <taxon>Bacillati</taxon>
        <taxon>Cyanobacteriota</taxon>
        <taxon>Cyanophyceae</taxon>
        <taxon>Nostocales</taxon>
        <taxon>Aphanizomenonaceae</taxon>
        <taxon>Dolichospermum</taxon>
        <taxon>Dolichospermum heterosporum</taxon>
    </lineage>
</organism>
<accession>A0ABY5LX45</accession>
<dbReference type="PANTHER" id="PTHR13847">
    <property type="entry name" value="SARCOSINE DEHYDROGENASE-RELATED"/>
    <property type="match status" value="1"/>
</dbReference>
<evidence type="ECO:0000256" key="1">
    <source>
        <dbReference type="ARBA" id="ARBA00023002"/>
    </source>
</evidence>
<dbReference type="SUPFAM" id="SSF51905">
    <property type="entry name" value="FAD/NAD(P)-binding domain"/>
    <property type="match status" value="1"/>
</dbReference>
<protein>
    <submittedName>
        <fullName evidence="3">FAD-binding oxidoreductase</fullName>
    </submittedName>
</protein>
<feature type="domain" description="FAD dependent oxidoreductase" evidence="2">
    <location>
        <begin position="5"/>
        <end position="365"/>
    </location>
</feature>
<dbReference type="Proteomes" id="UP001057561">
    <property type="component" value="Chromosome"/>
</dbReference>
<dbReference type="EMBL" id="CP099464">
    <property type="protein sequence ID" value="UUO15136.1"/>
    <property type="molecule type" value="Genomic_DNA"/>
</dbReference>
<evidence type="ECO:0000259" key="2">
    <source>
        <dbReference type="Pfam" id="PF01266"/>
    </source>
</evidence>
<sequence>MKIYDWIVIGAGITGAALAYELTKVGFSVLLLEQYEISQNATRYSYGGISFWSGKTPITQQLCEEGITRYRILSQELNADTQFRELDLLMTIPVDMNPEIMLQSYQEVLTPPRLITIQEACELEPLLNPQVISGALTVKHGHVHPEKITQAYIQAMVNLGGEIEFGNFLELITTPSKKCTGVKTNTTTFYGDNVVICAGGISRKLLKSMGITAKIYFSHAEIIETPPLDIKLHTLVSPANLQRFQLEAESTQIDELWDNPDTEILPPILDVGVVQLLDGSLRLGQVSRFLVNPQAEINSAASEQWLRESITKILPSLGNVLGIWHHCLVAFTQDKLPLIGAISEFSGLHIFSGFTSPFIFVPPLAVRFAKFVSGYEDEIIKQMSPHRWHD</sequence>
<dbReference type="Gene3D" id="3.30.9.10">
    <property type="entry name" value="D-Amino Acid Oxidase, subunit A, domain 2"/>
    <property type="match status" value="1"/>
</dbReference>
<keyword evidence="4" id="KW-1185">Reference proteome</keyword>
<evidence type="ECO:0000313" key="3">
    <source>
        <dbReference type="EMBL" id="UUO15136.1"/>
    </source>
</evidence>
<keyword evidence="1" id="KW-0560">Oxidoreductase</keyword>
<dbReference type="Pfam" id="PF01266">
    <property type="entry name" value="DAO"/>
    <property type="match status" value="1"/>
</dbReference>
<dbReference type="InterPro" id="IPR006076">
    <property type="entry name" value="FAD-dep_OxRdtase"/>
</dbReference>
<gene>
    <name evidence="3" type="ORF">NG743_24550</name>
</gene>
<dbReference type="InterPro" id="IPR036188">
    <property type="entry name" value="FAD/NAD-bd_sf"/>
</dbReference>
<name>A0ABY5LX45_9CYAN</name>
<dbReference type="Gene3D" id="3.50.50.60">
    <property type="entry name" value="FAD/NAD(P)-binding domain"/>
    <property type="match status" value="1"/>
</dbReference>
<dbReference type="PANTHER" id="PTHR13847:SF287">
    <property type="entry name" value="FAD-DEPENDENT OXIDOREDUCTASE DOMAIN-CONTAINING PROTEIN 1"/>
    <property type="match status" value="1"/>
</dbReference>